<organism evidence="2 3">
    <name type="scientific">Candidatus Muproteobacteria bacterium RBG_16_65_31</name>
    <dbReference type="NCBI Taxonomy" id="1817759"/>
    <lineage>
        <taxon>Bacteria</taxon>
        <taxon>Pseudomonadati</taxon>
        <taxon>Pseudomonadota</taxon>
        <taxon>Candidatus Muproteobacteria</taxon>
    </lineage>
</organism>
<sequence length="133" mass="14241">MAVLLLLGLFQLPAATHARDAAELEQLRQAAEQGDPDARYEMGVLYEYGFQLPKNKPPALAWYMLAANQGHARAARKRDALKGAMTAAEVAEAERLMLEYAGRKAAPAPVPPAAPPAESPDDAPSTPDQPPAR</sequence>
<feature type="compositionally biased region" description="Pro residues" evidence="1">
    <location>
        <begin position="108"/>
        <end position="118"/>
    </location>
</feature>
<dbReference type="SMART" id="SM00671">
    <property type="entry name" value="SEL1"/>
    <property type="match status" value="1"/>
</dbReference>
<gene>
    <name evidence="2" type="ORF">A2V92_05165</name>
</gene>
<dbReference type="SUPFAM" id="SSF81901">
    <property type="entry name" value="HCP-like"/>
    <property type="match status" value="1"/>
</dbReference>
<reference evidence="2 3" key="1">
    <citation type="journal article" date="2016" name="Nat. Commun.">
        <title>Thousands of microbial genomes shed light on interconnected biogeochemical processes in an aquifer system.</title>
        <authorList>
            <person name="Anantharaman K."/>
            <person name="Brown C.T."/>
            <person name="Hug L.A."/>
            <person name="Sharon I."/>
            <person name="Castelle C.J."/>
            <person name="Probst A.J."/>
            <person name="Thomas B.C."/>
            <person name="Singh A."/>
            <person name="Wilkins M.J."/>
            <person name="Karaoz U."/>
            <person name="Brodie E.L."/>
            <person name="Williams K.H."/>
            <person name="Hubbard S.S."/>
            <person name="Banfield J.F."/>
        </authorList>
    </citation>
    <scope>NUCLEOTIDE SEQUENCE [LARGE SCALE GENOMIC DNA]</scope>
</reference>
<dbReference type="AlphaFoldDB" id="A0A1F6TH02"/>
<dbReference type="InterPro" id="IPR006597">
    <property type="entry name" value="Sel1-like"/>
</dbReference>
<evidence type="ECO:0000313" key="2">
    <source>
        <dbReference type="EMBL" id="OGI44368.1"/>
    </source>
</evidence>
<dbReference type="Proteomes" id="UP000179344">
    <property type="component" value="Unassembled WGS sequence"/>
</dbReference>
<dbReference type="InterPro" id="IPR011990">
    <property type="entry name" value="TPR-like_helical_dom_sf"/>
</dbReference>
<dbReference type="Gene3D" id="1.25.40.10">
    <property type="entry name" value="Tetratricopeptide repeat domain"/>
    <property type="match status" value="1"/>
</dbReference>
<accession>A0A1F6TH02</accession>
<evidence type="ECO:0000313" key="3">
    <source>
        <dbReference type="Proteomes" id="UP000179344"/>
    </source>
</evidence>
<evidence type="ECO:0008006" key="4">
    <source>
        <dbReference type="Google" id="ProtNLM"/>
    </source>
</evidence>
<dbReference type="Pfam" id="PF08238">
    <property type="entry name" value="Sel1"/>
    <property type="match status" value="2"/>
</dbReference>
<comment type="caution">
    <text evidence="2">The sequence shown here is derived from an EMBL/GenBank/DDBJ whole genome shotgun (WGS) entry which is preliminary data.</text>
</comment>
<dbReference type="EMBL" id="MFST01000051">
    <property type="protein sequence ID" value="OGI44368.1"/>
    <property type="molecule type" value="Genomic_DNA"/>
</dbReference>
<name>A0A1F6TH02_9PROT</name>
<evidence type="ECO:0000256" key="1">
    <source>
        <dbReference type="SAM" id="MobiDB-lite"/>
    </source>
</evidence>
<proteinExistence type="predicted"/>
<feature type="region of interest" description="Disordered" evidence="1">
    <location>
        <begin position="105"/>
        <end position="133"/>
    </location>
</feature>
<protein>
    <recommendedName>
        <fullName evidence="4">Sel1 repeat family protein</fullName>
    </recommendedName>
</protein>